<gene>
    <name evidence="2" type="ORF">HF861_08740</name>
</gene>
<feature type="domain" description="Serine aminopeptidase S33" evidence="1">
    <location>
        <begin position="63"/>
        <end position="124"/>
    </location>
</feature>
<dbReference type="SUPFAM" id="SSF53474">
    <property type="entry name" value="alpha/beta-Hydrolases"/>
    <property type="match status" value="1"/>
</dbReference>
<dbReference type="AlphaFoldDB" id="A0A7X9NIS0"/>
<dbReference type="InterPro" id="IPR050266">
    <property type="entry name" value="AB_hydrolase_sf"/>
</dbReference>
<dbReference type="GO" id="GO:0016787">
    <property type="term" value="F:hydrolase activity"/>
    <property type="evidence" value="ECO:0007669"/>
    <property type="project" value="UniProtKB-KW"/>
</dbReference>
<evidence type="ECO:0000313" key="2">
    <source>
        <dbReference type="EMBL" id="NME44969.1"/>
    </source>
</evidence>
<dbReference type="PANTHER" id="PTHR43798">
    <property type="entry name" value="MONOACYLGLYCEROL LIPASE"/>
    <property type="match status" value="1"/>
</dbReference>
<reference evidence="2 3" key="1">
    <citation type="submission" date="2020-04" db="EMBL/GenBank/DDBJ databases">
        <authorList>
            <person name="Hitch T.C.A."/>
            <person name="Wylensek D."/>
            <person name="Clavel T."/>
        </authorList>
    </citation>
    <scope>NUCLEOTIDE SEQUENCE [LARGE SCALE GENOMIC DNA]</scope>
    <source>
        <strain evidence="2 3">BSM-383-APC-22F</strain>
    </source>
</reference>
<dbReference type="Gene3D" id="3.40.50.1820">
    <property type="entry name" value="alpha/beta hydrolase"/>
    <property type="match status" value="1"/>
</dbReference>
<dbReference type="Pfam" id="PF12146">
    <property type="entry name" value="Hydrolase_4"/>
    <property type="match status" value="1"/>
</dbReference>
<dbReference type="Proteomes" id="UP000540014">
    <property type="component" value="Unassembled WGS sequence"/>
</dbReference>
<accession>A0A7X9NIS0</accession>
<organism evidence="2 3">
    <name type="scientific">Faecalicoccus pleomorphus</name>
    <dbReference type="NCBI Taxonomy" id="1323"/>
    <lineage>
        <taxon>Bacteria</taxon>
        <taxon>Bacillati</taxon>
        <taxon>Bacillota</taxon>
        <taxon>Erysipelotrichia</taxon>
        <taxon>Erysipelotrichales</taxon>
        <taxon>Erysipelotrichaceae</taxon>
        <taxon>Faecalicoccus</taxon>
    </lineage>
</organism>
<dbReference type="InterPro" id="IPR029058">
    <property type="entry name" value="AB_hydrolase_fold"/>
</dbReference>
<keyword evidence="2" id="KW-0378">Hydrolase</keyword>
<proteinExistence type="predicted"/>
<sequence length="208" mass="23791">MHIKTILVHGTGHRADSWNQTVCLMDEKLDIVCPGLNTLLHHQETSYANLYSAFSGYCRSFNDSLCICGLSLGGVLALDFALEYPDQVKKLVLIGTPHKVPKFLFHLQNLVFHFLSRSIFKNVAFDKKETLFLTKSMVDINFENRIYDFSIPTILLYGDQDKTNIKSVQYFNDHMTNTKQIILSNTGHIVNEENPQELAKLLNDFFVD</sequence>
<protein>
    <submittedName>
        <fullName evidence="2">Alpha/beta hydrolase</fullName>
    </submittedName>
</protein>
<evidence type="ECO:0000313" key="3">
    <source>
        <dbReference type="Proteomes" id="UP000540014"/>
    </source>
</evidence>
<name>A0A7X9NIS0_9FIRM</name>
<dbReference type="InterPro" id="IPR022742">
    <property type="entry name" value="Hydrolase_4"/>
</dbReference>
<dbReference type="RefSeq" id="WP_168966008.1">
    <property type="nucleotide sequence ID" value="NZ_JABAFR010000021.1"/>
</dbReference>
<evidence type="ECO:0000259" key="1">
    <source>
        <dbReference type="Pfam" id="PF12146"/>
    </source>
</evidence>
<dbReference type="EMBL" id="JABAFR010000021">
    <property type="protein sequence ID" value="NME44969.1"/>
    <property type="molecule type" value="Genomic_DNA"/>
</dbReference>
<dbReference type="PRINTS" id="PR00111">
    <property type="entry name" value="ABHYDROLASE"/>
</dbReference>
<dbReference type="InterPro" id="IPR000073">
    <property type="entry name" value="AB_hydrolase_1"/>
</dbReference>
<comment type="caution">
    <text evidence="2">The sequence shown here is derived from an EMBL/GenBank/DDBJ whole genome shotgun (WGS) entry which is preliminary data.</text>
</comment>